<sequence length="717" mass="82113">MPSQDLHTREDRDHPHRSEDRRHDYKRQSNREREHDRSEGHSSRHRSNRHEHDRDRHYHHHHRHRQDRHSHRSHRSSYSDEKGNERQSRNNQDQDFTSQLDTRPTTTTAPTLQRDDWMLGGSDSNTAQDEDMFSTFGYDRTKASRPEKADPEKLQISSRELNPMFVNPPHGDASRGASQPKKQEYGAPGYKWRLMKLQRTYDMADQRGVPVEEIALERYGSMDAFNEARAERQFIEDRDQGIPSTQVSKPSSSSAFRRPGQATSSVPSSSSSSRTPSTRSPAPSISIPSVMQSSHATNSTRTAAMSISDLNKLEAQVLRAELTNRPDAANLRSKLEEARSSTLERDATHQVEVVPVLDGYGRLYDLGTGTNEDQNPSERPSKRSKVEAEPEDLSLSELVRQEKFSAGRADQKDADAMLAHQIMADQGFENDLDYMDDEAKRFSRKKMKDDAMKRLFAVQDFARTKRALDECPFCWQDDGRTPPQAHIVSSGTCVYLALPDREPLVEGHCWIVPMQHHISSLDVDEDGWTEIRNFMKCLISKAAAQGQSMVFFETVMSLRQQKHTYLEAIPLPNDVFSQVPAYFQQALSEVESEWADHKSVITFSESRPFQGSMVSRLPYFMIQWDYKGQRGYGHVIESRQGDPGRFAPSGKDEVTYEDGDHVGGTGFPKNFAHEILGNMMDLEPYRWRRPKHLAGASQQIERFQATWAPYDWTQELS</sequence>
<dbReference type="InterPro" id="IPR006768">
    <property type="entry name" value="Cwf19-like_C_dom-1"/>
</dbReference>
<feature type="compositionally biased region" description="Polar residues" evidence="2">
    <location>
        <begin position="291"/>
        <end position="302"/>
    </location>
</feature>
<feature type="compositionally biased region" description="Low complexity" evidence="2">
    <location>
        <begin position="262"/>
        <end position="290"/>
    </location>
</feature>
<dbReference type="EMBL" id="LGAV01000005">
    <property type="protein sequence ID" value="KOS13651.1"/>
    <property type="molecule type" value="Genomic_DNA"/>
</dbReference>
<feature type="compositionally biased region" description="Basic and acidic residues" evidence="2">
    <location>
        <begin position="1"/>
        <end position="42"/>
    </location>
</feature>
<protein>
    <submittedName>
        <fullName evidence="5">Complexed with cdc5 protein cwf19</fullName>
    </submittedName>
</protein>
<dbReference type="VEuPathDB" id="FungiDB:Malapachy_1936"/>
<proteinExistence type="inferred from homology"/>
<feature type="region of interest" description="Disordered" evidence="2">
    <location>
        <begin position="364"/>
        <end position="393"/>
    </location>
</feature>
<feature type="region of interest" description="Disordered" evidence="2">
    <location>
        <begin position="1"/>
        <end position="185"/>
    </location>
</feature>
<feature type="compositionally biased region" description="Basic and acidic residues" evidence="2">
    <location>
        <begin position="77"/>
        <end position="88"/>
    </location>
</feature>
<evidence type="ECO:0000259" key="3">
    <source>
        <dbReference type="Pfam" id="PF04676"/>
    </source>
</evidence>
<comment type="caution">
    <text evidence="5">The sequence shown here is derived from an EMBL/GenBank/DDBJ whole genome shotgun (WGS) entry which is preliminary data.</text>
</comment>
<feature type="compositionally biased region" description="Low complexity" evidence="2">
    <location>
        <begin position="244"/>
        <end position="254"/>
    </location>
</feature>
<feature type="compositionally biased region" description="Basic and acidic residues" evidence="2">
    <location>
        <begin position="379"/>
        <end position="388"/>
    </location>
</feature>
<feature type="compositionally biased region" description="Polar residues" evidence="2">
    <location>
        <begin position="368"/>
        <end position="378"/>
    </location>
</feature>
<dbReference type="Pfam" id="PF04676">
    <property type="entry name" value="CwfJ_C_2"/>
    <property type="match status" value="1"/>
</dbReference>
<evidence type="ECO:0000259" key="4">
    <source>
        <dbReference type="Pfam" id="PF04677"/>
    </source>
</evidence>
<dbReference type="GO" id="GO:0000398">
    <property type="term" value="P:mRNA splicing, via spliceosome"/>
    <property type="evidence" value="ECO:0007669"/>
    <property type="project" value="TreeGrafter"/>
</dbReference>
<keyword evidence="6" id="KW-1185">Reference proteome</keyword>
<comment type="similarity">
    <text evidence="1">Belongs to the CWF19 family.</text>
</comment>
<evidence type="ECO:0000313" key="5">
    <source>
        <dbReference type="EMBL" id="KOS13651.1"/>
    </source>
</evidence>
<dbReference type="InterPro" id="IPR040194">
    <property type="entry name" value="Cwf19-like"/>
</dbReference>
<dbReference type="PANTHER" id="PTHR12072">
    <property type="entry name" value="CWF19, CELL CYCLE CONTROL PROTEIN"/>
    <property type="match status" value="1"/>
</dbReference>
<evidence type="ECO:0000313" key="6">
    <source>
        <dbReference type="Proteomes" id="UP000037751"/>
    </source>
</evidence>
<feature type="compositionally biased region" description="Low complexity" evidence="2">
    <location>
        <begin position="99"/>
        <end position="112"/>
    </location>
</feature>
<accession>A0A0M8MU50</accession>
<name>A0A0M8MU50_9BASI</name>
<dbReference type="OrthoDB" id="1109245at2759"/>
<evidence type="ECO:0000256" key="2">
    <source>
        <dbReference type="SAM" id="MobiDB-lite"/>
    </source>
</evidence>
<dbReference type="GeneID" id="28728307"/>
<dbReference type="STRING" id="77020.A0A0M8MU50"/>
<dbReference type="SUPFAM" id="SSF54197">
    <property type="entry name" value="HIT-like"/>
    <property type="match status" value="1"/>
</dbReference>
<dbReference type="Proteomes" id="UP000037751">
    <property type="component" value="Unassembled WGS sequence"/>
</dbReference>
<dbReference type="RefSeq" id="XP_017991283.1">
    <property type="nucleotide sequence ID" value="XM_018136432.1"/>
</dbReference>
<feature type="compositionally biased region" description="Basic and acidic residues" evidence="2">
    <location>
        <begin position="139"/>
        <end position="153"/>
    </location>
</feature>
<feature type="domain" description="Cwf19-like C-terminal" evidence="4">
    <location>
        <begin position="462"/>
        <end position="584"/>
    </location>
</feature>
<feature type="domain" description="Cwf19-like protein C-terminal" evidence="3">
    <location>
        <begin position="593"/>
        <end position="713"/>
    </location>
</feature>
<feature type="compositionally biased region" description="Polar residues" evidence="2">
    <location>
        <begin position="89"/>
        <end position="98"/>
    </location>
</feature>
<dbReference type="Pfam" id="PF04677">
    <property type="entry name" value="CwfJ_C_1"/>
    <property type="match status" value="1"/>
</dbReference>
<organism evidence="5 6">
    <name type="scientific">Malassezia pachydermatis</name>
    <dbReference type="NCBI Taxonomy" id="77020"/>
    <lineage>
        <taxon>Eukaryota</taxon>
        <taxon>Fungi</taxon>
        <taxon>Dikarya</taxon>
        <taxon>Basidiomycota</taxon>
        <taxon>Ustilaginomycotina</taxon>
        <taxon>Malasseziomycetes</taxon>
        <taxon>Malasseziales</taxon>
        <taxon>Malasseziaceae</taxon>
        <taxon>Malassezia</taxon>
    </lineage>
</organism>
<feature type="region of interest" description="Disordered" evidence="2">
    <location>
        <begin position="235"/>
        <end position="302"/>
    </location>
</feature>
<dbReference type="GO" id="GO:0071014">
    <property type="term" value="C:post-mRNA release spliceosomal complex"/>
    <property type="evidence" value="ECO:0007669"/>
    <property type="project" value="TreeGrafter"/>
</dbReference>
<dbReference type="InterPro" id="IPR036265">
    <property type="entry name" value="HIT-like_sf"/>
</dbReference>
<dbReference type="AlphaFoldDB" id="A0A0M8MU50"/>
<dbReference type="InterPro" id="IPR006767">
    <property type="entry name" value="Cwf19-like_C_dom-2"/>
</dbReference>
<reference evidence="5 6" key="1">
    <citation type="submission" date="2015-07" db="EMBL/GenBank/DDBJ databases">
        <title>Draft Genome Sequence of Malassezia furfur CBS1878 and Malassezia pachydermatis CBS1879.</title>
        <authorList>
            <person name="Triana S."/>
            <person name="Ohm R."/>
            <person name="Gonzalez A."/>
            <person name="DeCock H."/>
            <person name="Restrepo S."/>
            <person name="Celis A."/>
        </authorList>
    </citation>
    <scope>NUCLEOTIDE SEQUENCE [LARGE SCALE GENOMIC DNA]</scope>
    <source>
        <strain evidence="5 6">CBS 1879</strain>
    </source>
</reference>
<dbReference type="PANTHER" id="PTHR12072:SF5">
    <property type="entry name" value="CWF19-LIKE PROTEIN 2"/>
    <property type="match status" value="1"/>
</dbReference>
<evidence type="ECO:0000256" key="1">
    <source>
        <dbReference type="ARBA" id="ARBA00006795"/>
    </source>
</evidence>
<dbReference type="Gene3D" id="3.30.428.10">
    <property type="entry name" value="HIT-like"/>
    <property type="match status" value="1"/>
</dbReference>
<feature type="compositionally biased region" description="Basic residues" evidence="2">
    <location>
        <begin position="57"/>
        <end position="75"/>
    </location>
</feature>
<gene>
    <name evidence="5" type="ORF">Malapachy_1936</name>
</gene>